<dbReference type="AlphaFoldDB" id="A0A1M2W2V1"/>
<dbReference type="GO" id="GO:0005657">
    <property type="term" value="C:replication fork"/>
    <property type="evidence" value="ECO:0007669"/>
    <property type="project" value="TreeGrafter"/>
</dbReference>
<protein>
    <submittedName>
        <fullName evidence="3">DNA repair protein XRCC3-like protein</fullName>
    </submittedName>
</protein>
<keyword evidence="4" id="KW-1185">Reference proteome</keyword>
<evidence type="ECO:0000256" key="1">
    <source>
        <dbReference type="SAM" id="MobiDB-lite"/>
    </source>
</evidence>
<dbReference type="InterPro" id="IPR013632">
    <property type="entry name" value="Rad51_C"/>
</dbReference>
<dbReference type="InterPro" id="IPR027417">
    <property type="entry name" value="P-loop_NTPase"/>
</dbReference>
<name>A0A1M2W2V1_TRAPU</name>
<feature type="region of interest" description="Disordered" evidence="1">
    <location>
        <begin position="302"/>
        <end position="389"/>
    </location>
</feature>
<comment type="caution">
    <text evidence="3">The sequence shown here is derived from an EMBL/GenBank/DDBJ whole genome shotgun (WGS) entry which is preliminary data.</text>
</comment>
<feature type="compositionally biased region" description="Polar residues" evidence="1">
    <location>
        <begin position="310"/>
        <end position="324"/>
    </location>
</feature>
<dbReference type="Gene3D" id="3.40.50.300">
    <property type="entry name" value="P-loop containing nucleotide triphosphate hydrolases"/>
    <property type="match status" value="1"/>
</dbReference>
<dbReference type="GO" id="GO:0045003">
    <property type="term" value="P:double-strand break repair via synthesis-dependent strand annealing"/>
    <property type="evidence" value="ECO:0007669"/>
    <property type="project" value="TreeGrafter"/>
</dbReference>
<feature type="region of interest" description="Disordered" evidence="1">
    <location>
        <begin position="226"/>
        <end position="259"/>
    </location>
</feature>
<feature type="region of interest" description="Disordered" evidence="1">
    <location>
        <begin position="414"/>
        <end position="460"/>
    </location>
</feature>
<dbReference type="GO" id="GO:0000400">
    <property type="term" value="F:four-way junction DNA binding"/>
    <property type="evidence" value="ECO:0007669"/>
    <property type="project" value="TreeGrafter"/>
</dbReference>
<accession>A0A1M2W2V1</accession>
<feature type="compositionally biased region" description="Polar residues" evidence="1">
    <location>
        <begin position="352"/>
        <end position="364"/>
    </location>
</feature>
<dbReference type="SUPFAM" id="SSF52540">
    <property type="entry name" value="P-loop containing nucleoside triphosphate hydrolases"/>
    <property type="match status" value="1"/>
</dbReference>
<gene>
    <name evidence="3" type="ORF">TRAPUB_9221</name>
</gene>
<evidence type="ECO:0000313" key="3">
    <source>
        <dbReference type="EMBL" id="OJT14110.1"/>
    </source>
</evidence>
<feature type="compositionally biased region" description="Low complexity" evidence="1">
    <location>
        <begin position="334"/>
        <end position="351"/>
    </location>
</feature>
<dbReference type="PANTHER" id="PTHR46487">
    <property type="entry name" value="DNA REPAIR PROTEIN XRCC3"/>
    <property type="match status" value="1"/>
</dbReference>
<evidence type="ECO:0000313" key="4">
    <source>
        <dbReference type="Proteomes" id="UP000184267"/>
    </source>
</evidence>
<dbReference type="Pfam" id="PF08423">
    <property type="entry name" value="Rad51"/>
    <property type="match status" value="1"/>
</dbReference>
<dbReference type="OMA" id="ACYISTR"/>
<dbReference type="GO" id="GO:0000722">
    <property type="term" value="P:telomere maintenance via recombination"/>
    <property type="evidence" value="ECO:0007669"/>
    <property type="project" value="TreeGrafter"/>
</dbReference>
<dbReference type="GO" id="GO:0033065">
    <property type="term" value="C:Rad51C-XRCC3 complex"/>
    <property type="evidence" value="ECO:0007669"/>
    <property type="project" value="TreeGrafter"/>
</dbReference>
<dbReference type="PANTHER" id="PTHR46487:SF1">
    <property type="entry name" value="DNA REPAIR PROTEIN XRCC3"/>
    <property type="match status" value="1"/>
</dbReference>
<reference evidence="3 4" key="1">
    <citation type="submission" date="2016-10" db="EMBL/GenBank/DDBJ databases">
        <title>Genome sequence of the basidiomycete white-rot fungus Trametes pubescens.</title>
        <authorList>
            <person name="Makela M.R."/>
            <person name="Granchi Z."/>
            <person name="Peng M."/>
            <person name="De Vries R.P."/>
            <person name="Grigoriev I."/>
            <person name="Riley R."/>
            <person name="Hilden K."/>
        </authorList>
    </citation>
    <scope>NUCLEOTIDE SEQUENCE [LARGE SCALE GENOMIC DNA]</scope>
    <source>
        <strain evidence="3 4">FBCC735</strain>
    </source>
</reference>
<feature type="domain" description="Rad51-like C-terminal" evidence="2">
    <location>
        <begin position="13"/>
        <end position="158"/>
    </location>
</feature>
<dbReference type="Proteomes" id="UP000184267">
    <property type="component" value="Unassembled WGS sequence"/>
</dbReference>
<dbReference type="EMBL" id="MNAD01000321">
    <property type="protein sequence ID" value="OJT14110.1"/>
    <property type="molecule type" value="Genomic_DNA"/>
</dbReference>
<feature type="compositionally biased region" description="Low complexity" evidence="1">
    <location>
        <begin position="365"/>
        <end position="382"/>
    </location>
</feature>
<evidence type="ECO:0000259" key="2">
    <source>
        <dbReference type="Pfam" id="PF08423"/>
    </source>
</evidence>
<sequence>MSTYDLPTFLSNAGKTQLALQLALTVQLPKHLGGLSGAACYISTRGDILTGRIEEISRKHPLLSPELCGIQDIHTVKAPFFVGLQKVLLESVPAIADERAADPTAKPVKLLIIDTVTDIFDHLRDPVYEDKILRARHLRRTSLLLHQLITKYQIAVVVLGSTGNTYPRLDGCDTGPGELRYSDQARWFCRAHTIAGEDAHEAVLGHVWPNQLNARVMMSRTIRTRPRSVLRPQEQGGRAPKRRRLEGDKADDGAAAAVTADESVPFRRVTVVFSSVAPPAFCDYVIFDEGVVGFAPEEQPPSTFIYPRTPTASPPDSSAVQTSHGYSQPPPSAGPSSGSGSQSQPRRYQQSLSYASGSTASPRASQVSVPPVSQSVVPSSQPDLDEDWDMYWKDSQGDEHLYASVEDRMASADVAGGGVTVADGTEDAEAEAGPPVENDADSSSDHYWDDGTDDGLYADI</sequence>
<dbReference type="OrthoDB" id="1861185at2759"/>
<dbReference type="STRING" id="154538.A0A1M2W2V1"/>
<dbReference type="GO" id="GO:0090656">
    <property type="term" value="P:t-circle formation"/>
    <property type="evidence" value="ECO:0007669"/>
    <property type="project" value="TreeGrafter"/>
</dbReference>
<proteinExistence type="predicted"/>
<dbReference type="GO" id="GO:0071140">
    <property type="term" value="P:resolution of mitotic recombination intermediates"/>
    <property type="evidence" value="ECO:0007669"/>
    <property type="project" value="TreeGrafter"/>
</dbReference>
<organism evidence="3 4">
    <name type="scientific">Trametes pubescens</name>
    <name type="common">White-rot fungus</name>
    <dbReference type="NCBI Taxonomy" id="154538"/>
    <lineage>
        <taxon>Eukaryota</taxon>
        <taxon>Fungi</taxon>
        <taxon>Dikarya</taxon>
        <taxon>Basidiomycota</taxon>
        <taxon>Agaricomycotina</taxon>
        <taxon>Agaricomycetes</taxon>
        <taxon>Polyporales</taxon>
        <taxon>Polyporaceae</taxon>
        <taxon>Trametes</taxon>
    </lineage>
</organism>